<dbReference type="EMBL" id="JBBMRA010000009">
    <property type="protein sequence ID" value="MEM5536838.1"/>
    <property type="molecule type" value="Genomic_DNA"/>
</dbReference>
<dbReference type="PANTHER" id="PTHR33258">
    <property type="entry name" value="TRANSPOSASE INSL FOR INSERTION SEQUENCE ELEMENT IS186A-RELATED"/>
    <property type="match status" value="1"/>
</dbReference>
<evidence type="ECO:0000256" key="2">
    <source>
        <dbReference type="ARBA" id="ARBA00022578"/>
    </source>
</evidence>
<reference evidence="8 9" key="1">
    <citation type="submission" date="2024-03" db="EMBL/GenBank/DDBJ databases">
        <title>Community enrichment and isolation of bacterial strains for fucoidan degradation.</title>
        <authorList>
            <person name="Sichert A."/>
        </authorList>
    </citation>
    <scope>NUCLEOTIDE SEQUENCE [LARGE SCALE GENOMIC DNA]</scope>
    <source>
        <strain evidence="8 9">AS76</strain>
    </source>
</reference>
<name>A0ABU9TTI9_9GAMM</name>
<dbReference type="SUPFAM" id="SSF53098">
    <property type="entry name" value="Ribonuclease H-like"/>
    <property type="match status" value="1"/>
</dbReference>
<evidence type="ECO:0000256" key="5">
    <source>
        <dbReference type="SAM" id="Phobius"/>
    </source>
</evidence>
<keyword evidence="3" id="KW-0238">DNA-binding</keyword>
<accession>A0ABU9TTI9</accession>
<feature type="transmembrane region" description="Helical" evidence="5">
    <location>
        <begin position="318"/>
        <end position="335"/>
    </location>
</feature>
<dbReference type="RefSeq" id="WP_342854500.1">
    <property type="nucleotide sequence ID" value="NZ_JBBMRA010000009.1"/>
</dbReference>
<proteinExistence type="inferred from homology"/>
<evidence type="ECO:0000313" key="8">
    <source>
        <dbReference type="EMBL" id="MEM5536838.1"/>
    </source>
</evidence>
<keyword evidence="5" id="KW-0812">Transmembrane</keyword>
<evidence type="ECO:0000256" key="1">
    <source>
        <dbReference type="ARBA" id="ARBA00010075"/>
    </source>
</evidence>
<dbReference type="InterPro" id="IPR025399">
    <property type="entry name" value="DUF4372"/>
</dbReference>
<keyword evidence="5" id="KW-1133">Transmembrane helix</keyword>
<comment type="similarity">
    <text evidence="1">Belongs to the transposase 11 family.</text>
</comment>
<gene>
    <name evidence="8" type="ORF">WNY58_10590</name>
</gene>
<dbReference type="Pfam" id="PF01609">
    <property type="entry name" value="DDE_Tnp_1"/>
    <property type="match status" value="1"/>
</dbReference>
<evidence type="ECO:0000259" key="7">
    <source>
        <dbReference type="Pfam" id="PF14294"/>
    </source>
</evidence>
<keyword evidence="2" id="KW-0815">Transposition</keyword>
<evidence type="ECO:0000256" key="3">
    <source>
        <dbReference type="ARBA" id="ARBA00023125"/>
    </source>
</evidence>
<dbReference type="InterPro" id="IPR012337">
    <property type="entry name" value="RNaseH-like_sf"/>
</dbReference>
<comment type="caution">
    <text evidence="8">The sequence shown here is derived from an EMBL/GenBank/DDBJ whole genome shotgun (WGS) entry which is preliminary data.</text>
</comment>
<protein>
    <submittedName>
        <fullName evidence="8">IS4 family transposase</fullName>
    </submittedName>
</protein>
<dbReference type="Pfam" id="PF14294">
    <property type="entry name" value="DUF4372"/>
    <property type="match status" value="1"/>
</dbReference>
<keyword evidence="5" id="KW-0472">Membrane</keyword>
<sequence>MSHHNTAFHQLLQPLPRHEFEALAKQHHQGQKLRSASRWDQLIGMSMSQLSGRQSLRDIESSLRSQQHKLYHLGAKPIARTTLARLNEKQPAELYEAVFYKLLQRCSLRDNNHKFRFKNPLYSLDASVIDLSLKLFPWAQCHQTKAAMKLHVGLNNASLIPEFTALSHGLESELIKGRQFRFPKGSIVAFDKGYNDYSWYGSLSKQEVSFVTRLRPNAVYEVIEHHQSAGVDYDQSIRLTSQHAQKQGAPKLRLVGFTCPETKRQYRFITNNFKLAASTIAAIYKDRWQVELFFKAIKQNLKIKAFLGSSQNAVMTQIWIAMISYLLLAYARHCAKKGWTVQRIMRILQLSLFERKALKELLNPSPPERQKRDPQMRIPL</sequence>
<dbReference type="PANTHER" id="PTHR33258:SF1">
    <property type="entry name" value="TRANSPOSASE INSL FOR INSERTION SEQUENCE ELEMENT IS186A-RELATED"/>
    <property type="match status" value="1"/>
</dbReference>
<dbReference type="Proteomes" id="UP001449225">
    <property type="component" value="Unassembled WGS sequence"/>
</dbReference>
<evidence type="ECO:0000313" key="9">
    <source>
        <dbReference type="Proteomes" id="UP001449225"/>
    </source>
</evidence>
<dbReference type="InterPro" id="IPR047952">
    <property type="entry name" value="Transpos_IS4"/>
</dbReference>
<keyword evidence="4" id="KW-0233">DNA recombination</keyword>
<dbReference type="NCBIfam" id="NF033592">
    <property type="entry name" value="transpos_IS4_1"/>
    <property type="match status" value="1"/>
</dbReference>
<keyword evidence="9" id="KW-1185">Reference proteome</keyword>
<feature type="domain" description="Transposase IS4-like" evidence="6">
    <location>
        <begin position="139"/>
        <end position="327"/>
    </location>
</feature>
<evidence type="ECO:0000256" key="4">
    <source>
        <dbReference type="ARBA" id="ARBA00023172"/>
    </source>
</evidence>
<evidence type="ECO:0000259" key="6">
    <source>
        <dbReference type="Pfam" id="PF01609"/>
    </source>
</evidence>
<dbReference type="InterPro" id="IPR002559">
    <property type="entry name" value="Transposase_11"/>
</dbReference>
<feature type="domain" description="DUF4372" evidence="7">
    <location>
        <begin position="3"/>
        <end position="76"/>
    </location>
</feature>
<organism evidence="8 9">
    <name type="scientific">Neptuniibacter pectenicola</name>
    <dbReference type="NCBI Taxonomy" id="1806669"/>
    <lineage>
        <taxon>Bacteria</taxon>
        <taxon>Pseudomonadati</taxon>
        <taxon>Pseudomonadota</taxon>
        <taxon>Gammaproteobacteria</taxon>
        <taxon>Oceanospirillales</taxon>
        <taxon>Oceanospirillaceae</taxon>
        <taxon>Neptuniibacter</taxon>
    </lineage>
</organism>